<dbReference type="OrthoDB" id="9809348at2"/>
<comment type="catalytic activity">
    <reaction evidence="1">
        <text>ATP + protein L-histidine = ADP + protein N-phospho-L-histidine.</text>
        <dbReference type="EC" id="2.7.13.3"/>
    </reaction>
</comment>
<keyword evidence="10" id="KW-0812">Transmembrane</keyword>
<feature type="transmembrane region" description="Helical" evidence="10">
    <location>
        <begin position="323"/>
        <end position="342"/>
    </location>
</feature>
<dbReference type="GO" id="GO:0016020">
    <property type="term" value="C:membrane"/>
    <property type="evidence" value="ECO:0007669"/>
    <property type="project" value="InterPro"/>
</dbReference>
<evidence type="ECO:0000313" key="14">
    <source>
        <dbReference type="Proteomes" id="UP000298246"/>
    </source>
</evidence>
<feature type="domain" description="Histidine kinase" evidence="11">
    <location>
        <begin position="459"/>
        <end position="678"/>
    </location>
</feature>
<keyword evidence="14" id="KW-1185">Reference proteome</keyword>
<evidence type="ECO:0000256" key="5">
    <source>
        <dbReference type="ARBA" id="ARBA00022741"/>
    </source>
</evidence>
<keyword evidence="7" id="KW-0067">ATP-binding</keyword>
<dbReference type="EMBL" id="MYFO01000004">
    <property type="protein sequence ID" value="TFE90649.1"/>
    <property type="molecule type" value="Genomic_DNA"/>
</dbReference>
<dbReference type="Pfam" id="PF07695">
    <property type="entry name" value="7TMR-DISM_7TM"/>
    <property type="match status" value="1"/>
</dbReference>
<dbReference type="SMART" id="SM00448">
    <property type="entry name" value="REC"/>
    <property type="match status" value="1"/>
</dbReference>
<feature type="transmembrane region" description="Helical" evidence="10">
    <location>
        <begin position="382"/>
        <end position="401"/>
    </location>
</feature>
<reference evidence="13 14" key="1">
    <citation type="submission" date="2017-03" db="EMBL/GenBank/DDBJ databases">
        <title>Isolation of Levoglucosan Utilizing Bacteria.</title>
        <authorList>
            <person name="Arya A.S."/>
        </authorList>
    </citation>
    <scope>NUCLEOTIDE SEQUENCE [LARGE SCALE GENOMIC DNA]</scope>
    <source>
        <strain evidence="13 14">MEC069</strain>
    </source>
</reference>
<dbReference type="Gene3D" id="2.60.120.260">
    <property type="entry name" value="Galactose-binding domain-like"/>
    <property type="match status" value="1"/>
</dbReference>
<keyword evidence="3 9" id="KW-0597">Phosphoprotein</keyword>
<dbReference type="InterPro" id="IPR036097">
    <property type="entry name" value="HisK_dim/P_sf"/>
</dbReference>
<dbReference type="PRINTS" id="PR00344">
    <property type="entry name" value="BCTRLSENSOR"/>
</dbReference>
<dbReference type="GO" id="GO:0000155">
    <property type="term" value="F:phosphorelay sensor kinase activity"/>
    <property type="evidence" value="ECO:0007669"/>
    <property type="project" value="InterPro"/>
</dbReference>
<dbReference type="PANTHER" id="PTHR43547">
    <property type="entry name" value="TWO-COMPONENT HISTIDINE KINASE"/>
    <property type="match status" value="1"/>
</dbReference>
<feature type="transmembrane region" description="Helical" evidence="10">
    <location>
        <begin position="407"/>
        <end position="429"/>
    </location>
</feature>
<dbReference type="InterPro" id="IPR004358">
    <property type="entry name" value="Sig_transdc_His_kin-like_C"/>
</dbReference>
<evidence type="ECO:0000313" key="13">
    <source>
        <dbReference type="EMBL" id="TFE90649.1"/>
    </source>
</evidence>
<evidence type="ECO:0000256" key="10">
    <source>
        <dbReference type="SAM" id="Phobius"/>
    </source>
</evidence>
<dbReference type="CDD" id="cd00082">
    <property type="entry name" value="HisKA"/>
    <property type="match status" value="1"/>
</dbReference>
<sequence>MTVLNDGGSERALRAEQLRRVAGIFVLFVMSIVLLGTVYMQSPLRDDAPKAVRGVLDLSGWSLERQGMVLLDGEWEFYPDKLLGPDDFRRGGTGPGDRRYVAVPGTWKSGSLDAYGVKRKGAGTYRLVVRLSGKEADLGLRMVSVRMAHSLFVDGVLKGQSGVPAVDPGAFKPGNTPYTTYFHTHVPQVELIVQVANYNFVTGGLVNSMEFGLAQDVSKLTYLRLGSDIGVIMLLSVFGAYQLGLYALGRRDRAYAYSGLFMLLLDVNYSLYHEKVAQRLLPHAPFELLYKLLDFGQFGSEIVFVLFLHAIEPRLMSRRLLHGGLAPFYGYLAAVLTLPYAWHSDVKYAVTLYQFAFVLLLLARMTYLFVTSRREKAERTELVLLICGLIFMAVHLVNSALYSENIVFSNFGTKLGVIGFVIMMAVVLAKRYSNSFQRSEQLAAELLRANRLKDELLLNTSHELKTPLHGIMNMAAHLLQEEPDAFKPENKRHLWMIQDTAQKLSLLVRDLIDLARLKHDDLQLEPVPVDLRTAAELALELLRFELGGKPVRLENHVEAGLWALADENRLRQVLYNVIHNAIKHTGSGFIRVTAGQAAGLAVISVEDTGSGIVQERHETIFNYLERGHERPAGRDDTGLGVGLYMSRVLVERMGGTIAVAWSEPGAGTRITFTLPLTAGVATAGESGGRQALPQRPYVDSVPLDIQRGHAQTILVVDDEASNIHVLLNLLSRQPYNVITAFSTKEALFKLKLQPKIDLVITDVMMPESSGFELCRKLRGQYSIVDLPILLATVKDAPEDVALGYQAGANDYVTKPFSGETLLARIQTLLAMKTAFRQAVSNELAFHQAQIKPHFLYNALSSVISFCYTDGEQAARLLTMLSQYLRYILETDRLTLFVPLHRELELVHAYIEIEHARFGDAFAFRCEVDEGLEDMPIPSLCIQPFVENALRHGLFEKEEQGTVTLGIYRRMKHIQVIVTDNGAGMGEERLRAALSGELVDGGIAIPNIRRRLETISGASLSMQSEPGIGTEVTLLLPIESVE</sequence>
<dbReference type="Pfam" id="PF02518">
    <property type="entry name" value="HATPase_c"/>
    <property type="match status" value="2"/>
</dbReference>
<evidence type="ECO:0000256" key="9">
    <source>
        <dbReference type="PROSITE-ProRule" id="PRU00169"/>
    </source>
</evidence>
<keyword evidence="10" id="KW-1133">Transmembrane helix</keyword>
<dbReference type="Proteomes" id="UP000298246">
    <property type="component" value="Unassembled WGS sequence"/>
</dbReference>
<keyword evidence="4" id="KW-0808">Transferase</keyword>
<feature type="transmembrane region" description="Helical" evidence="10">
    <location>
        <begin position="21"/>
        <end position="40"/>
    </location>
</feature>
<dbReference type="Pfam" id="PF00072">
    <property type="entry name" value="Response_reg"/>
    <property type="match status" value="1"/>
</dbReference>
<dbReference type="InterPro" id="IPR001789">
    <property type="entry name" value="Sig_transdc_resp-reg_receiver"/>
</dbReference>
<evidence type="ECO:0000256" key="8">
    <source>
        <dbReference type="ARBA" id="ARBA00023012"/>
    </source>
</evidence>
<dbReference type="Gene3D" id="1.10.287.130">
    <property type="match status" value="1"/>
</dbReference>
<dbReference type="InterPro" id="IPR003594">
    <property type="entry name" value="HATPase_dom"/>
</dbReference>
<comment type="caution">
    <text evidence="13">The sequence shown here is derived from an EMBL/GenBank/DDBJ whole genome shotgun (WGS) entry which is preliminary data.</text>
</comment>
<dbReference type="PROSITE" id="PS50109">
    <property type="entry name" value="HIS_KIN"/>
    <property type="match status" value="2"/>
</dbReference>
<evidence type="ECO:0000256" key="7">
    <source>
        <dbReference type="ARBA" id="ARBA00022840"/>
    </source>
</evidence>
<dbReference type="SUPFAM" id="SSF52172">
    <property type="entry name" value="CheY-like"/>
    <property type="match status" value="1"/>
</dbReference>
<feature type="domain" description="Histidine kinase" evidence="11">
    <location>
        <begin position="941"/>
        <end position="1039"/>
    </location>
</feature>
<dbReference type="InterPro" id="IPR005467">
    <property type="entry name" value="His_kinase_dom"/>
</dbReference>
<dbReference type="InterPro" id="IPR011623">
    <property type="entry name" value="7TMR_DISM_rcpt_extracell_dom1"/>
</dbReference>
<keyword evidence="8" id="KW-0902">Two-component regulatory system</keyword>
<dbReference type="Gene3D" id="3.40.50.2300">
    <property type="match status" value="1"/>
</dbReference>
<organism evidence="13 14">
    <name type="scientific">Paenibacillus athensensis</name>
    <dbReference type="NCBI Taxonomy" id="1967502"/>
    <lineage>
        <taxon>Bacteria</taxon>
        <taxon>Bacillati</taxon>
        <taxon>Bacillota</taxon>
        <taxon>Bacilli</taxon>
        <taxon>Bacillales</taxon>
        <taxon>Paenibacillaceae</taxon>
        <taxon>Paenibacillus</taxon>
    </lineage>
</organism>
<keyword evidence="6 13" id="KW-0418">Kinase</keyword>
<dbReference type="SUPFAM" id="SSF49785">
    <property type="entry name" value="Galactose-binding domain-like"/>
    <property type="match status" value="1"/>
</dbReference>
<evidence type="ECO:0000256" key="1">
    <source>
        <dbReference type="ARBA" id="ARBA00000085"/>
    </source>
</evidence>
<evidence type="ECO:0000256" key="3">
    <source>
        <dbReference type="ARBA" id="ARBA00022553"/>
    </source>
</evidence>
<dbReference type="InterPro" id="IPR008979">
    <property type="entry name" value="Galactose-bd-like_sf"/>
</dbReference>
<evidence type="ECO:0000256" key="4">
    <source>
        <dbReference type="ARBA" id="ARBA00022679"/>
    </source>
</evidence>
<dbReference type="PANTHER" id="PTHR43547:SF2">
    <property type="entry name" value="HYBRID SIGNAL TRANSDUCTION HISTIDINE KINASE C"/>
    <property type="match status" value="1"/>
</dbReference>
<dbReference type="InterPro" id="IPR011006">
    <property type="entry name" value="CheY-like_superfamily"/>
</dbReference>
<gene>
    <name evidence="13" type="ORF">B5M42_05105</name>
</gene>
<dbReference type="GO" id="GO:0005524">
    <property type="term" value="F:ATP binding"/>
    <property type="evidence" value="ECO:0007669"/>
    <property type="project" value="UniProtKB-KW"/>
</dbReference>
<evidence type="ECO:0000259" key="12">
    <source>
        <dbReference type="PROSITE" id="PS50110"/>
    </source>
</evidence>
<evidence type="ECO:0000259" key="11">
    <source>
        <dbReference type="PROSITE" id="PS50109"/>
    </source>
</evidence>
<feature type="transmembrane region" description="Helical" evidence="10">
    <location>
        <begin position="229"/>
        <end position="248"/>
    </location>
</feature>
<name>A0A4Y8Q8L4_9BACL</name>
<dbReference type="SUPFAM" id="SSF55874">
    <property type="entry name" value="ATPase domain of HSP90 chaperone/DNA topoisomerase II/histidine kinase"/>
    <property type="match status" value="2"/>
</dbReference>
<feature type="modified residue" description="4-aspartylphosphate" evidence="9">
    <location>
        <position position="762"/>
    </location>
</feature>
<dbReference type="InterPro" id="IPR010559">
    <property type="entry name" value="Sig_transdc_His_kin_internal"/>
</dbReference>
<evidence type="ECO:0000256" key="2">
    <source>
        <dbReference type="ARBA" id="ARBA00012438"/>
    </source>
</evidence>
<dbReference type="Gene3D" id="3.30.565.10">
    <property type="entry name" value="Histidine kinase-like ATPase, C-terminal domain"/>
    <property type="match status" value="2"/>
</dbReference>
<dbReference type="AlphaFoldDB" id="A0A4Y8Q8L4"/>
<feature type="transmembrane region" description="Helical" evidence="10">
    <location>
        <begin position="348"/>
        <end position="370"/>
    </location>
</feature>
<dbReference type="InterPro" id="IPR003661">
    <property type="entry name" value="HisK_dim/P_dom"/>
</dbReference>
<dbReference type="Pfam" id="PF00512">
    <property type="entry name" value="HisKA"/>
    <property type="match status" value="1"/>
</dbReference>
<keyword evidence="10" id="KW-0472">Membrane</keyword>
<evidence type="ECO:0000256" key="6">
    <source>
        <dbReference type="ARBA" id="ARBA00022777"/>
    </source>
</evidence>
<dbReference type="Pfam" id="PF06580">
    <property type="entry name" value="His_kinase"/>
    <property type="match status" value="1"/>
</dbReference>
<keyword evidence="5" id="KW-0547">Nucleotide-binding</keyword>
<dbReference type="SMART" id="SM00387">
    <property type="entry name" value="HATPase_c"/>
    <property type="match status" value="2"/>
</dbReference>
<dbReference type="InterPro" id="IPR036890">
    <property type="entry name" value="HATPase_C_sf"/>
</dbReference>
<accession>A0A4Y8Q8L4</accession>
<feature type="domain" description="Response regulatory" evidence="12">
    <location>
        <begin position="712"/>
        <end position="829"/>
    </location>
</feature>
<protein>
    <recommendedName>
        <fullName evidence="2">histidine kinase</fullName>
        <ecNumber evidence="2">2.7.13.3</ecNumber>
    </recommendedName>
</protein>
<proteinExistence type="predicted"/>
<dbReference type="PROSITE" id="PS50110">
    <property type="entry name" value="RESPONSE_REGULATORY"/>
    <property type="match status" value="1"/>
</dbReference>
<dbReference type="EC" id="2.7.13.3" evidence="2"/>
<dbReference type="SMART" id="SM00388">
    <property type="entry name" value="HisKA"/>
    <property type="match status" value="1"/>
</dbReference>
<dbReference type="SUPFAM" id="SSF47384">
    <property type="entry name" value="Homodimeric domain of signal transducing histidine kinase"/>
    <property type="match status" value="1"/>
</dbReference>